<accession>L7FAL1</accession>
<dbReference type="EMBL" id="AEJB01000272">
    <property type="protein sequence ID" value="ELP67700.1"/>
    <property type="molecule type" value="Genomic_DNA"/>
</dbReference>
<protein>
    <submittedName>
        <fullName evidence="1">Uncharacterized protein</fullName>
    </submittedName>
</protein>
<reference evidence="1 2" key="1">
    <citation type="journal article" date="2011" name="Plasmid">
        <title>Streptomyces turgidiscabies Car8 contains a modular pathogenicity island that shares virulence genes with other actinobacterial plant pathogens.</title>
        <authorList>
            <person name="Huguet-Tapia J.C."/>
            <person name="Badger J.H."/>
            <person name="Loria R."/>
            <person name="Pettis G.S."/>
        </authorList>
    </citation>
    <scope>NUCLEOTIDE SEQUENCE [LARGE SCALE GENOMIC DNA]</scope>
    <source>
        <strain evidence="1 2">Car8</strain>
    </source>
</reference>
<dbReference type="PATRIC" id="fig|698760.3.peg.3557"/>
<dbReference type="SUPFAM" id="SSF49899">
    <property type="entry name" value="Concanavalin A-like lectins/glucanases"/>
    <property type="match status" value="1"/>
</dbReference>
<keyword evidence="2" id="KW-1185">Reference proteome</keyword>
<sequence length="1137" mass="119667">MANPKLATLADMFSGAALNATVWNNSSGLPNVSLDTALDRVQINCTSGYPAFGSNGPWEFTSSSIYARVSPAPIGAGTTQTIMRVALDANNRASLYADGGNILSATVLNAGVATDVTIGAYDGYNHAWWRIREASGNVLFETAPDGWTWTTRATIAHSWSAAAVSVIWICGYYGTEAAGMAAFVDHVGTTNSAPGQPNLNWPLIEDGWGAYWNANGGTQPLDRYVEVTDRTRDGGSISRGRQYELDQVRSGEAGLTLANTDAALDPLNASGPWYGNIQPYQPVRKRAQWPATRNLLDQVMATGGDLGGFSGTISASTSDIFSSTDTSGGAFTASATAWQGATVMQFAVPNATASPTRIFHTPRWSPIPGQAYTIQLRVRNVTAATSLSVAAHIGWYTTPGAGVTSFTYGATSVLTGSTTAAWTTVTVTATAPANVTGMNVGVSTAATAAATCNVQVDGVQLEKGSTATTWQAPGVWFPMYAGWTERWSPQWDMQGTYGTVQPTAVDTFSLLSQQQLSDPLTQEINSNSPRFVYKLDDPSGSVAVTDWTGNNPAAQLGISKYGAGSIVFGNSITSTDPTGAYTGSSGTVSTVNNSNPGTNLTSGGATFIKLGSAGILGPADMSAWTRMIAFKYTGPTPASAAVVWSGFDRQRSGGNPSGSMMYWRIASDGKIGLVLRGPATGGPGVLFEQGTTALDGNWHLAFAAYSRSGALLRVNIDGATAAYSSFDPTLEPSGLISDNVAAYVDPTVGNGTTYNFKGDISFVAEFPSQLSTTAMFNIYTAWKSACTGESSNARYSRILRYAGYSGFTSIGTGLTTSMGPAAIDGQDAMSALQSVVDTENGAHYVDRAGVITFKARSARYNSLTPMYTFGENAGEYPYEDCTLDFDSTHLSNQVTVTQEGTGQNFYATDATSLADYFPRTMSRSINASDAGECQDAASYLLSRYRQPAQRVSSLKLHPSANPALWPVCLNLELGTRVRVMRRPPNVPAITVECFVENIQWDVDDTGEAWCTLQCSPADLTPYGIFAAWHTTLATSPGSGVTTVTVNASQDNTNPLATQLAAGQQIVLGQNTANQETVTVSAVGATSPGWTTAVITLTAATTKAHTAGDLVNEALPAGTTDPTTWDTVAKFDSITFAY</sequence>
<dbReference type="Proteomes" id="UP000010931">
    <property type="component" value="Unassembled WGS sequence"/>
</dbReference>
<dbReference type="InterPro" id="IPR013320">
    <property type="entry name" value="ConA-like_dom_sf"/>
</dbReference>
<evidence type="ECO:0000313" key="2">
    <source>
        <dbReference type="Proteomes" id="UP000010931"/>
    </source>
</evidence>
<comment type="caution">
    <text evidence="1">The sequence shown here is derived from an EMBL/GenBank/DDBJ whole genome shotgun (WGS) entry which is preliminary data.</text>
</comment>
<name>L7FAL1_STRT8</name>
<organism evidence="1 2">
    <name type="scientific">Streptomyces turgidiscabies (strain Car8)</name>
    <dbReference type="NCBI Taxonomy" id="698760"/>
    <lineage>
        <taxon>Bacteria</taxon>
        <taxon>Bacillati</taxon>
        <taxon>Actinomycetota</taxon>
        <taxon>Actinomycetes</taxon>
        <taxon>Kitasatosporales</taxon>
        <taxon>Streptomycetaceae</taxon>
        <taxon>Streptomyces</taxon>
    </lineage>
</organism>
<evidence type="ECO:0000313" key="1">
    <source>
        <dbReference type="EMBL" id="ELP67700.1"/>
    </source>
</evidence>
<dbReference type="AlphaFoldDB" id="L7FAL1"/>
<dbReference type="RefSeq" id="WP_006377230.1">
    <property type="nucleotide sequence ID" value="NZ_AEJB01000272.1"/>
</dbReference>
<proteinExistence type="predicted"/>
<gene>
    <name evidence="1" type="ORF">STRTUCAR8_08544</name>
</gene>